<reference evidence="7 8" key="1">
    <citation type="submission" date="2024-01" db="EMBL/GenBank/DDBJ databases">
        <title>Genome assemblies of Stephania.</title>
        <authorList>
            <person name="Yang L."/>
        </authorList>
    </citation>
    <scope>NUCLEOTIDE SEQUENCE [LARGE SCALE GENOMIC DNA]</scope>
    <source>
        <strain evidence="7">YNDBR</strain>
        <tissue evidence="7">Leaf</tissue>
    </source>
</reference>
<proteinExistence type="inferred from homology"/>
<dbReference type="Pfam" id="PF00707">
    <property type="entry name" value="IF3_C"/>
    <property type="match status" value="1"/>
</dbReference>
<dbReference type="InterPro" id="IPR036787">
    <property type="entry name" value="T_IF-3_N_sf"/>
</dbReference>
<dbReference type="GO" id="GO:0005737">
    <property type="term" value="C:cytoplasm"/>
    <property type="evidence" value="ECO:0007669"/>
    <property type="project" value="UniProtKB-ARBA"/>
</dbReference>
<keyword evidence="8" id="KW-1185">Reference proteome</keyword>
<evidence type="ECO:0000256" key="2">
    <source>
        <dbReference type="ARBA" id="ARBA00022540"/>
    </source>
</evidence>
<evidence type="ECO:0008006" key="9">
    <source>
        <dbReference type="Google" id="ProtNLM"/>
    </source>
</evidence>
<accession>A0AAP0F017</accession>
<evidence type="ECO:0000256" key="4">
    <source>
        <dbReference type="SAM" id="MobiDB-lite"/>
    </source>
</evidence>
<feature type="region of interest" description="Disordered" evidence="4">
    <location>
        <begin position="291"/>
        <end position="313"/>
    </location>
</feature>
<protein>
    <recommendedName>
        <fullName evidence="9">Translation initiation factor IF-3</fullName>
    </recommendedName>
</protein>
<dbReference type="GO" id="GO:0032790">
    <property type="term" value="P:ribosome disassembly"/>
    <property type="evidence" value="ECO:0007669"/>
    <property type="project" value="TreeGrafter"/>
</dbReference>
<dbReference type="GO" id="GO:0043022">
    <property type="term" value="F:ribosome binding"/>
    <property type="evidence" value="ECO:0007669"/>
    <property type="project" value="TreeGrafter"/>
</dbReference>
<dbReference type="InterPro" id="IPR019814">
    <property type="entry name" value="Translation_initiation_fac_3_N"/>
</dbReference>
<evidence type="ECO:0000259" key="5">
    <source>
        <dbReference type="Pfam" id="PF00707"/>
    </source>
</evidence>
<dbReference type="InterPro" id="IPR001288">
    <property type="entry name" value="Translation_initiation_fac_3"/>
</dbReference>
<dbReference type="InterPro" id="IPR036788">
    <property type="entry name" value="T_IF-3_C_sf"/>
</dbReference>
<keyword evidence="2" id="KW-0396">Initiation factor</keyword>
<evidence type="ECO:0000256" key="1">
    <source>
        <dbReference type="ARBA" id="ARBA00005439"/>
    </source>
</evidence>
<organism evidence="7 8">
    <name type="scientific">Stephania yunnanensis</name>
    <dbReference type="NCBI Taxonomy" id="152371"/>
    <lineage>
        <taxon>Eukaryota</taxon>
        <taxon>Viridiplantae</taxon>
        <taxon>Streptophyta</taxon>
        <taxon>Embryophyta</taxon>
        <taxon>Tracheophyta</taxon>
        <taxon>Spermatophyta</taxon>
        <taxon>Magnoliopsida</taxon>
        <taxon>Ranunculales</taxon>
        <taxon>Menispermaceae</taxon>
        <taxon>Menispermoideae</taxon>
        <taxon>Cissampelideae</taxon>
        <taxon>Stephania</taxon>
    </lineage>
</organism>
<dbReference type="PANTHER" id="PTHR10938:SF0">
    <property type="entry name" value="TRANSLATION INITIATION FACTOR IF-3, MITOCHONDRIAL"/>
    <property type="match status" value="1"/>
</dbReference>
<sequence length="313" mass="34541">MASSGLTSTFSFKPVLYRRGRAVCPLFLESEFSGIRVSCVNLARVDSGVCVSAASVTAITARMGGGRYRPTSSSSDDEDGALDVSSIRSPSVRLIDAEQNMVGIVPKSEAIQMADEAELDLVCPLSLVFLSSSFVKLVSESDFLSHHMKSQMVEVEEQWHYFPVVKGVILSPDADPPVVRIMNYSESCGCQRAENGHFTSFGPEIGVRVNLYNIDSHDYSVRLKAAQKFLKEGDKVKVIVNLKGRENEFRNIAIALLRRFQEEIGELATEESKNFRERNVFIVLAPNKAVLQKAQDQPKKREKPASTEISASV</sequence>
<keyword evidence="3" id="KW-0648">Protein biosynthesis</keyword>
<feature type="compositionally biased region" description="Basic and acidic residues" evidence="4">
    <location>
        <begin position="296"/>
        <end position="305"/>
    </location>
</feature>
<dbReference type="EMBL" id="JBBNAF010000011">
    <property type="protein sequence ID" value="KAK9098154.1"/>
    <property type="molecule type" value="Genomic_DNA"/>
</dbReference>
<feature type="domain" description="Translation initiation factor 3 N-terminal" evidence="6">
    <location>
        <begin position="86"/>
        <end position="122"/>
    </location>
</feature>
<dbReference type="InterPro" id="IPR019815">
    <property type="entry name" value="Translation_initiation_fac_3_C"/>
</dbReference>
<dbReference type="GO" id="GO:0003743">
    <property type="term" value="F:translation initiation factor activity"/>
    <property type="evidence" value="ECO:0007669"/>
    <property type="project" value="UniProtKB-KW"/>
</dbReference>
<dbReference type="AlphaFoldDB" id="A0AAP0F017"/>
<evidence type="ECO:0000313" key="7">
    <source>
        <dbReference type="EMBL" id="KAK9098154.1"/>
    </source>
</evidence>
<dbReference type="PANTHER" id="PTHR10938">
    <property type="entry name" value="TRANSLATION INITIATION FACTOR IF-3"/>
    <property type="match status" value="1"/>
</dbReference>
<dbReference type="Gene3D" id="3.10.20.80">
    <property type="entry name" value="Translation initiation factor 3 (IF-3), N-terminal domain"/>
    <property type="match status" value="1"/>
</dbReference>
<dbReference type="Pfam" id="PF05198">
    <property type="entry name" value="IF3_N"/>
    <property type="match status" value="1"/>
</dbReference>
<feature type="domain" description="Translation initiation factor 3 C-terminal" evidence="5">
    <location>
        <begin position="212"/>
        <end position="287"/>
    </location>
</feature>
<evidence type="ECO:0000259" key="6">
    <source>
        <dbReference type="Pfam" id="PF05198"/>
    </source>
</evidence>
<dbReference type="SUPFAM" id="SSF54364">
    <property type="entry name" value="Translation initiation factor IF3, N-terminal domain"/>
    <property type="match status" value="1"/>
</dbReference>
<dbReference type="Proteomes" id="UP001420932">
    <property type="component" value="Unassembled WGS sequence"/>
</dbReference>
<dbReference type="SUPFAM" id="SSF55200">
    <property type="entry name" value="Translation initiation factor IF3, C-terminal domain"/>
    <property type="match status" value="1"/>
</dbReference>
<dbReference type="Gene3D" id="3.30.110.10">
    <property type="entry name" value="Translation initiation factor 3 (IF-3), C-terminal domain"/>
    <property type="match status" value="1"/>
</dbReference>
<evidence type="ECO:0000256" key="3">
    <source>
        <dbReference type="ARBA" id="ARBA00022917"/>
    </source>
</evidence>
<evidence type="ECO:0000313" key="8">
    <source>
        <dbReference type="Proteomes" id="UP001420932"/>
    </source>
</evidence>
<comment type="similarity">
    <text evidence="1">Belongs to the IF-3 family.</text>
</comment>
<name>A0AAP0F017_9MAGN</name>
<comment type="caution">
    <text evidence="7">The sequence shown here is derived from an EMBL/GenBank/DDBJ whole genome shotgun (WGS) entry which is preliminary data.</text>
</comment>
<gene>
    <name evidence="7" type="ORF">Syun_025199</name>
</gene>
<dbReference type="NCBIfam" id="TIGR00168">
    <property type="entry name" value="infC"/>
    <property type="match status" value="1"/>
</dbReference>